<reference evidence="3 4" key="1">
    <citation type="journal article" date="2019" name="Nat. Ecol. Evol.">
        <title>Megaphylogeny resolves global patterns of mushroom evolution.</title>
        <authorList>
            <person name="Varga T."/>
            <person name="Krizsan K."/>
            <person name="Foldi C."/>
            <person name="Dima B."/>
            <person name="Sanchez-Garcia M."/>
            <person name="Sanchez-Ramirez S."/>
            <person name="Szollosi G.J."/>
            <person name="Szarkandi J.G."/>
            <person name="Papp V."/>
            <person name="Albert L."/>
            <person name="Andreopoulos W."/>
            <person name="Angelini C."/>
            <person name="Antonin V."/>
            <person name="Barry K.W."/>
            <person name="Bougher N.L."/>
            <person name="Buchanan P."/>
            <person name="Buyck B."/>
            <person name="Bense V."/>
            <person name="Catcheside P."/>
            <person name="Chovatia M."/>
            <person name="Cooper J."/>
            <person name="Damon W."/>
            <person name="Desjardin D."/>
            <person name="Finy P."/>
            <person name="Geml J."/>
            <person name="Haridas S."/>
            <person name="Hughes K."/>
            <person name="Justo A."/>
            <person name="Karasinski D."/>
            <person name="Kautmanova I."/>
            <person name="Kiss B."/>
            <person name="Kocsube S."/>
            <person name="Kotiranta H."/>
            <person name="LaButti K.M."/>
            <person name="Lechner B.E."/>
            <person name="Liimatainen K."/>
            <person name="Lipzen A."/>
            <person name="Lukacs Z."/>
            <person name="Mihaltcheva S."/>
            <person name="Morgado L.N."/>
            <person name="Niskanen T."/>
            <person name="Noordeloos M.E."/>
            <person name="Ohm R.A."/>
            <person name="Ortiz-Santana B."/>
            <person name="Ovrebo C."/>
            <person name="Racz N."/>
            <person name="Riley R."/>
            <person name="Savchenko A."/>
            <person name="Shiryaev A."/>
            <person name="Soop K."/>
            <person name="Spirin V."/>
            <person name="Szebenyi C."/>
            <person name="Tomsovsky M."/>
            <person name="Tulloss R.E."/>
            <person name="Uehling J."/>
            <person name="Grigoriev I.V."/>
            <person name="Vagvolgyi C."/>
            <person name="Papp T."/>
            <person name="Martin F.M."/>
            <person name="Miettinen O."/>
            <person name="Hibbett D.S."/>
            <person name="Nagy L.G."/>
        </authorList>
    </citation>
    <scope>NUCLEOTIDE SEQUENCE [LARGE SCALE GENOMIC DNA]</scope>
    <source>
        <strain evidence="3 4">CBS 309.79</strain>
    </source>
</reference>
<protein>
    <submittedName>
        <fullName evidence="3">RNA polymerase I-specific transcription initiation factor RRN3</fullName>
    </submittedName>
</protein>
<feature type="region of interest" description="Disordered" evidence="2">
    <location>
        <begin position="652"/>
        <end position="717"/>
    </location>
</feature>
<dbReference type="STRING" id="1884261.A0A5C3QZC0"/>
<organism evidence="3 4">
    <name type="scientific">Pterulicium gracile</name>
    <dbReference type="NCBI Taxonomy" id="1884261"/>
    <lineage>
        <taxon>Eukaryota</taxon>
        <taxon>Fungi</taxon>
        <taxon>Dikarya</taxon>
        <taxon>Basidiomycota</taxon>
        <taxon>Agaricomycotina</taxon>
        <taxon>Agaricomycetes</taxon>
        <taxon>Agaricomycetidae</taxon>
        <taxon>Agaricales</taxon>
        <taxon>Pleurotineae</taxon>
        <taxon>Pterulaceae</taxon>
        <taxon>Pterulicium</taxon>
    </lineage>
</organism>
<dbReference type="InterPro" id="IPR016024">
    <property type="entry name" value="ARM-type_fold"/>
</dbReference>
<feature type="region of interest" description="Disordered" evidence="2">
    <location>
        <begin position="345"/>
        <end position="368"/>
    </location>
</feature>
<feature type="compositionally biased region" description="Acidic residues" evidence="2">
    <location>
        <begin position="264"/>
        <end position="283"/>
    </location>
</feature>
<evidence type="ECO:0000256" key="1">
    <source>
        <dbReference type="ARBA" id="ARBA00010098"/>
    </source>
</evidence>
<comment type="similarity">
    <text evidence="1">Belongs to the RRN3 family.</text>
</comment>
<dbReference type="GO" id="GO:0006361">
    <property type="term" value="P:transcription initiation at RNA polymerase I promoter"/>
    <property type="evidence" value="ECO:0007669"/>
    <property type="project" value="InterPro"/>
</dbReference>
<dbReference type="EMBL" id="ML178816">
    <property type="protein sequence ID" value="TFL05871.1"/>
    <property type="molecule type" value="Genomic_DNA"/>
</dbReference>
<dbReference type="Pfam" id="PF05327">
    <property type="entry name" value="RRN3"/>
    <property type="match status" value="1"/>
</dbReference>
<dbReference type="SUPFAM" id="SSF48371">
    <property type="entry name" value="ARM repeat"/>
    <property type="match status" value="1"/>
</dbReference>
<dbReference type="InterPro" id="IPR007991">
    <property type="entry name" value="RNA_pol_I_trans_ini_fac_RRN3"/>
</dbReference>
<dbReference type="GO" id="GO:0003743">
    <property type="term" value="F:translation initiation factor activity"/>
    <property type="evidence" value="ECO:0007669"/>
    <property type="project" value="UniProtKB-KW"/>
</dbReference>
<dbReference type="GO" id="GO:0005634">
    <property type="term" value="C:nucleus"/>
    <property type="evidence" value="ECO:0007669"/>
    <property type="project" value="TreeGrafter"/>
</dbReference>
<feature type="compositionally biased region" description="Polar residues" evidence="2">
    <location>
        <begin position="676"/>
        <end position="695"/>
    </location>
</feature>
<feature type="compositionally biased region" description="Acidic residues" evidence="2">
    <location>
        <begin position="652"/>
        <end position="665"/>
    </location>
</feature>
<feature type="region of interest" description="Disordered" evidence="2">
    <location>
        <begin position="264"/>
        <end position="295"/>
    </location>
</feature>
<dbReference type="GO" id="GO:0001042">
    <property type="term" value="F:RNA polymerase I core binding"/>
    <property type="evidence" value="ECO:0007669"/>
    <property type="project" value="TreeGrafter"/>
</dbReference>
<sequence length="717" mass="79812">MSERPISTNSRIRQDDKYRQTMYMSFVRNALQQKLTGASENFDVLVSQFKPPASGTSNVLDPSELRYWLSALSHVVSRLERPHAPLVSAIIHFPWTLMDNATVKAHMVFVGMLLSARPEYLSLVLESIAQGLTYSSGTQALQASVAETSSNAVTRRTVYDRFHALLNHILSLIPTCPSTLHPLLIRHFPHKRQSQTQHTTYIRNLLRVSTYCAELSSKIINAIIDRALQIDVEIQVEIEDIEKADASDSQNVFELDPFDAPIDDLKEDDDLSSDGSDAGDDAFSDLSSEGGLDDDKPVAELVSSVQHIQDMMQKLDAILTLLFSHLDHPASTTLQTARDLLPALPPDITSSSRASSQPPHTAPSTPSAIELPQLHITLDTEATPEALLSLRRQQFHALLGVFDRSILKTFKSRYTQFLLFYYSSLDEEFSDIFQGMLVSRALLETDQPVITRAAAASYIGSFVSRANYVGREATQQVVGVLADFMQDHLEAYENSDQSGTINDHIVFYAVTQALFLIFCFRWRDLLQDDEGEQTASTVPGGPKKWITALTILKAIISSSLNPLKVCSSNVVWQFARVAHATDFFYCYTILDSNKRVDNGSLQKQPAFLSAVDSADTVKDLNTFFPFDPYSLPKSLRFIEGIFREWSAVAITEEDDSDSEDEDEVENDGRRAGSSDCEPQQSSLTAMLIPRSQQSEEMPLSVSLDAMSISPAHPHTLQ</sequence>
<dbReference type="Proteomes" id="UP000305067">
    <property type="component" value="Unassembled WGS sequence"/>
</dbReference>
<feature type="compositionally biased region" description="Polar residues" evidence="2">
    <location>
        <begin position="348"/>
        <end position="367"/>
    </location>
</feature>
<evidence type="ECO:0000256" key="2">
    <source>
        <dbReference type="SAM" id="MobiDB-lite"/>
    </source>
</evidence>
<dbReference type="AlphaFoldDB" id="A0A5C3QZC0"/>
<dbReference type="GO" id="GO:0001181">
    <property type="term" value="F:RNA polymerase I general transcription initiation factor activity"/>
    <property type="evidence" value="ECO:0007669"/>
    <property type="project" value="InterPro"/>
</dbReference>
<dbReference type="PANTHER" id="PTHR12790">
    <property type="entry name" value="TRANSCRIPTION INITIATION FACTOR IA RRN3"/>
    <property type="match status" value="1"/>
</dbReference>
<gene>
    <name evidence="3" type="ORF">BDV98DRAFT_523227</name>
</gene>
<name>A0A5C3QZC0_9AGAR</name>
<keyword evidence="4" id="KW-1185">Reference proteome</keyword>
<evidence type="ECO:0000313" key="3">
    <source>
        <dbReference type="EMBL" id="TFL05871.1"/>
    </source>
</evidence>
<keyword evidence="3" id="KW-0648">Protein biosynthesis</keyword>
<evidence type="ECO:0000313" key="4">
    <source>
        <dbReference type="Proteomes" id="UP000305067"/>
    </source>
</evidence>
<accession>A0A5C3QZC0</accession>
<proteinExistence type="inferred from homology"/>
<dbReference type="PANTHER" id="PTHR12790:SF0">
    <property type="entry name" value="RNA POLYMERASE I-SPECIFIC TRANSCRIPTION INITIATION FACTOR RRN3-RELATED"/>
    <property type="match status" value="1"/>
</dbReference>
<keyword evidence="3" id="KW-0396">Initiation factor</keyword>
<dbReference type="OrthoDB" id="26970at2759"/>